<dbReference type="EMBL" id="HG992983">
    <property type="protein sequence ID" value="CAE7196059.1"/>
    <property type="molecule type" value="Genomic_DNA"/>
</dbReference>
<evidence type="ECO:0000256" key="2">
    <source>
        <dbReference type="SAM" id="Phobius"/>
    </source>
</evidence>
<keyword evidence="2" id="KW-0812">Transmembrane</keyword>
<proteinExistence type="predicted"/>
<evidence type="ECO:0000313" key="4">
    <source>
        <dbReference type="Proteomes" id="UP000472372"/>
    </source>
</evidence>
<evidence type="ECO:0000256" key="1">
    <source>
        <dbReference type="SAM" id="MobiDB-lite"/>
    </source>
</evidence>
<dbReference type="AlphaFoldDB" id="A0A6S6W8K3"/>
<feature type="compositionally biased region" description="Acidic residues" evidence="1">
    <location>
        <begin position="159"/>
        <end position="169"/>
    </location>
</feature>
<name>A0A6S6W8K3_9PLEO</name>
<feature type="compositionally biased region" description="Acidic residues" evidence="1">
    <location>
        <begin position="135"/>
        <end position="151"/>
    </location>
</feature>
<dbReference type="Proteomes" id="UP000472372">
    <property type="component" value="Chromosome 7"/>
</dbReference>
<gene>
    <name evidence="3" type="ORF">PTTW11_08274</name>
</gene>
<feature type="transmembrane region" description="Helical" evidence="2">
    <location>
        <begin position="41"/>
        <end position="62"/>
    </location>
</feature>
<keyword evidence="2" id="KW-0472">Membrane</keyword>
<evidence type="ECO:0000313" key="3">
    <source>
        <dbReference type="EMBL" id="CAE7196059.1"/>
    </source>
</evidence>
<organism evidence="3 4">
    <name type="scientific">Pyrenophora teres f. teres</name>
    <dbReference type="NCBI Taxonomy" id="97479"/>
    <lineage>
        <taxon>Eukaryota</taxon>
        <taxon>Fungi</taxon>
        <taxon>Dikarya</taxon>
        <taxon>Ascomycota</taxon>
        <taxon>Pezizomycotina</taxon>
        <taxon>Dothideomycetes</taxon>
        <taxon>Pleosporomycetidae</taxon>
        <taxon>Pleosporales</taxon>
        <taxon>Pleosporineae</taxon>
        <taxon>Pleosporaceae</taxon>
        <taxon>Pyrenophora</taxon>
    </lineage>
</organism>
<sequence length="206" mass="22924">MSRNYTMTETIYAVLDHTSFELHTAFQQALAQLPDRTRTNVLHLVCILGVPLVVTRVVWCLMRVCAKKRRMGIGGGSGNADNNGGGGGGHNRYVNFNVNVRGQDLVFMMPRRLPPLVISDSGYEVKDKVKDEIEDDVEDNMSIDMGVDSDADVAFPQSDDSDSEQDDEYAAQHDNDSDDQDLRNNNNKDDDDDLYGSSSPPRRPKP</sequence>
<accession>A0A6S6W8K3</accession>
<keyword evidence="2" id="KW-1133">Transmembrane helix</keyword>
<feature type="compositionally biased region" description="Basic and acidic residues" evidence="1">
    <location>
        <begin position="170"/>
        <end position="188"/>
    </location>
</feature>
<protein>
    <submittedName>
        <fullName evidence="3">Nop14 domain containing protein</fullName>
    </submittedName>
</protein>
<feature type="region of interest" description="Disordered" evidence="1">
    <location>
        <begin position="135"/>
        <end position="206"/>
    </location>
</feature>
<reference evidence="3" key="1">
    <citation type="submission" date="2021-02" db="EMBL/GenBank/DDBJ databases">
        <authorList>
            <person name="Syme A R."/>
            <person name="Syme A R."/>
            <person name="Moolhuijzen P."/>
        </authorList>
    </citation>
    <scope>NUCLEOTIDE SEQUENCE</scope>
    <source>
        <strain evidence="3">W1-1</strain>
    </source>
</reference>